<dbReference type="SUPFAM" id="SSF53098">
    <property type="entry name" value="Ribonuclease H-like"/>
    <property type="match status" value="1"/>
</dbReference>
<organism evidence="2 3">
    <name type="scientific">Egibacter rhizosphaerae</name>
    <dbReference type="NCBI Taxonomy" id="1670831"/>
    <lineage>
        <taxon>Bacteria</taxon>
        <taxon>Bacillati</taxon>
        <taxon>Actinomycetota</taxon>
        <taxon>Nitriliruptoria</taxon>
        <taxon>Egibacterales</taxon>
        <taxon>Egibacteraceae</taxon>
        <taxon>Egibacter</taxon>
    </lineage>
</organism>
<dbReference type="EMBL" id="CP036402">
    <property type="protein sequence ID" value="QBI20814.1"/>
    <property type="molecule type" value="Genomic_DNA"/>
</dbReference>
<dbReference type="InterPro" id="IPR002559">
    <property type="entry name" value="Transposase_11"/>
</dbReference>
<dbReference type="RefSeq" id="WP_131155807.1">
    <property type="nucleotide sequence ID" value="NZ_CP036402.1"/>
</dbReference>
<dbReference type="Proteomes" id="UP000291469">
    <property type="component" value="Chromosome"/>
</dbReference>
<dbReference type="GO" id="GO:0006313">
    <property type="term" value="P:DNA transposition"/>
    <property type="evidence" value="ECO:0007669"/>
    <property type="project" value="InterPro"/>
</dbReference>
<dbReference type="AlphaFoldDB" id="A0A411YHR7"/>
<dbReference type="GO" id="GO:0004803">
    <property type="term" value="F:transposase activity"/>
    <property type="evidence" value="ECO:0007669"/>
    <property type="project" value="InterPro"/>
</dbReference>
<keyword evidence="3" id="KW-1185">Reference proteome</keyword>
<evidence type="ECO:0000313" key="2">
    <source>
        <dbReference type="EMBL" id="QBI20814.1"/>
    </source>
</evidence>
<dbReference type="InterPro" id="IPR047654">
    <property type="entry name" value="IS1634_transpos"/>
</dbReference>
<reference evidence="2 3" key="1">
    <citation type="submission" date="2019-01" db="EMBL/GenBank/DDBJ databases">
        <title>Egibacter rhizosphaerae EGI 80759T.</title>
        <authorList>
            <person name="Chen D.-D."/>
            <person name="Tian Y."/>
            <person name="Jiao J.-Y."/>
            <person name="Zhang X.-T."/>
            <person name="Zhang Y.-G."/>
            <person name="Zhang Y."/>
            <person name="Xiao M."/>
            <person name="Shu W.-S."/>
            <person name="Li W.-J."/>
        </authorList>
    </citation>
    <scope>NUCLEOTIDE SEQUENCE [LARGE SCALE GENOMIC DNA]</scope>
    <source>
        <strain evidence="2 3">EGI 80759</strain>
    </source>
</reference>
<dbReference type="InterPro" id="IPR012337">
    <property type="entry name" value="RNaseH-like_sf"/>
</dbReference>
<dbReference type="KEGG" id="erz:ER308_15385"/>
<name>A0A411YHR7_9ACTN</name>
<proteinExistence type="predicted"/>
<dbReference type="NCBIfam" id="NF033559">
    <property type="entry name" value="transpos_IS1634"/>
    <property type="match status" value="1"/>
</dbReference>
<protein>
    <submittedName>
        <fullName evidence="2">IS1634 family transposase</fullName>
    </submittedName>
</protein>
<sequence length="580" mass="64117">MYLRETKRRNRDGSVVSYLALAHNERDPESGTPRARILYNLGRADRVDRAALGRLVDSVGRFLDPEASRAGEVEAAGVPPVVDARPMGTSWVADQLWQRLGIGEAITEAVAGGRVNAAAVERVIFAMVANRLSAEPLSKRAGTRWVAERVFIDGLEAMSDDDCYRAMDRFGDVVGEVQRRVFFSVANLLNLEVDLLFFDSTSTYWETETGDAPADGDDLAGLADDEDGDGDVAAEAVEAAVRTWGRSKDHRPDLPQVVIGMAVTREGIPVRLWTFPGDTSDQKLIRRVKDDLRDWQLGRVIWVLDRGFTSEQNRRYLQRAGGGYIMGEKLRGASSEAAAALGRQGRYRTVAGNLRVKEVRVDDGAGRDRFVVCHNPEAAERDAAVRAAIVARLEDAIADSDGLSAAERAELAGALKTKPGYNRFLRTTPNGYLRLDRAAVRRDAHYDGKYLLRTSDESLTAGDIAEGYKALYAAERGWRDLKTGIDLRPVFHHKPQRIEAHVQLCWLALLLIRVAEHATGDTWRNLRAELDRLHLVTMATNDGHMAQRGELTPGQRDILTALELPTPPRIFDFTPADSAP</sequence>
<evidence type="ECO:0000313" key="3">
    <source>
        <dbReference type="Proteomes" id="UP000291469"/>
    </source>
</evidence>
<feature type="domain" description="Transposase IS4-like" evidence="1">
    <location>
        <begin position="264"/>
        <end position="511"/>
    </location>
</feature>
<dbReference type="PANTHER" id="PTHR34614">
    <property type="match status" value="1"/>
</dbReference>
<accession>A0A411YHR7</accession>
<dbReference type="OrthoDB" id="9767746at2"/>
<dbReference type="Pfam" id="PF01609">
    <property type="entry name" value="DDE_Tnp_1"/>
    <property type="match status" value="1"/>
</dbReference>
<dbReference type="PANTHER" id="PTHR34614:SF2">
    <property type="entry name" value="TRANSPOSASE IS4-LIKE DOMAIN-CONTAINING PROTEIN"/>
    <property type="match status" value="1"/>
</dbReference>
<evidence type="ECO:0000259" key="1">
    <source>
        <dbReference type="Pfam" id="PF01609"/>
    </source>
</evidence>
<dbReference type="GO" id="GO:0003677">
    <property type="term" value="F:DNA binding"/>
    <property type="evidence" value="ECO:0007669"/>
    <property type="project" value="InterPro"/>
</dbReference>
<gene>
    <name evidence="2" type="ORF">ER308_15385</name>
</gene>